<evidence type="ECO:0000256" key="8">
    <source>
        <dbReference type="ARBA" id="ARBA00047469"/>
    </source>
</evidence>
<feature type="short sequence motif" description="'KMSKS' region" evidence="9">
    <location>
        <begin position="583"/>
        <end position="587"/>
    </location>
</feature>
<dbReference type="Gene3D" id="3.40.50.620">
    <property type="entry name" value="HUPs"/>
    <property type="match status" value="2"/>
</dbReference>
<dbReference type="InterPro" id="IPR014729">
    <property type="entry name" value="Rossmann-like_a/b/a_fold"/>
</dbReference>
<dbReference type="NCBIfam" id="TIGR00396">
    <property type="entry name" value="leuS_bact"/>
    <property type="match status" value="1"/>
</dbReference>
<dbReference type="InterPro" id="IPR002302">
    <property type="entry name" value="Leu-tRNA-ligase"/>
</dbReference>
<evidence type="ECO:0000259" key="12">
    <source>
        <dbReference type="Pfam" id="PF08264"/>
    </source>
</evidence>
<comment type="caution">
    <text evidence="15">The sequence shown here is derived from an EMBL/GenBank/DDBJ whole genome shotgun (WGS) entry which is preliminary data.</text>
</comment>
<evidence type="ECO:0000256" key="2">
    <source>
        <dbReference type="ARBA" id="ARBA00022490"/>
    </source>
</evidence>
<evidence type="ECO:0000313" key="15">
    <source>
        <dbReference type="EMBL" id="MBD3866747.1"/>
    </source>
</evidence>
<evidence type="ECO:0000256" key="9">
    <source>
        <dbReference type="HAMAP-Rule" id="MF_00049"/>
    </source>
</evidence>
<keyword evidence="5 9" id="KW-0067">ATP-binding</keyword>
<dbReference type="InterPro" id="IPR015413">
    <property type="entry name" value="Methionyl/Leucyl_tRNA_Synth"/>
</dbReference>
<keyword evidence="4 9" id="KW-0547">Nucleotide-binding</keyword>
<dbReference type="FunFam" id="3.40.50.620:FF:000003">
    <property type="entry name" value="Leucine--tRNA ligase"/>
    <property type="match status" value="1"/>
</dbReference>
<dbReference type="PANTHER" id="PTHR43740">
    <property type="entry name" value="LEUCYL-TRNA SYNTHETASE"/>
    <property type="match status" value="1"/>
</dbReference>
<dbReference type="Pfam" id="PF08264">
    <property type="entry name" value="Anticodon_1"/>
    <property type="match status" value="1"/>
</dbReference>
<dbReference type="EMBL" id="JACXWD010000002">
    <property type="protein sequence ID" value="MBD3866747.1"/>
    <property type="molecule type" value="Genomic_DNA"/>
</dbReference>
<evidence type="ECO:0000256" key="6">
    <source>
        <dbReference type="ARBA" id="ARBA00022917"/>
    </source>
</evidence>
<dbReference type="Gene3D" id="3.10.20.590">
    <property type="match status" value="1"/>
</dbReference>
<gene>
    <name evidence="9" type="primary">leuS</name>
    <name evidence="15" type="ORF">IFK94_01360</name>
</gene>
<dbReference type="InterPro" id="IPR013155">
    <property type="entry name" value="M/V/L/I-tRNA-synth_anticd-bd"/>
</dbReference>
<dbReference type="FunFam" id="1.10.730.10:FF:000002">
    <property type="entry name" value="Leucine--tRNA ligase"/>
    <property type="match status" value="1"/>
</dbReference>
<dbReference type="InterPro" id="IPR009008">
    <property type="entry name" value="Val/Leu/Ile-tRNA-synth_edit"/>
</dbReference>
<evidence type="ECO:0000256" key="7">
    <source>
        <dbReference type="ARBA" id="ARBA00023146"/>
    </source>
</evidence>
<dbReference type="InterPro" id="IPR002300">
    <property type="entry name" value="aa-tRNA-synth_Ia"/>
</dbReference>
<evidence type="ECO:0000259" key="14">
    <source>
        <dbReference type="Pfam" id="PF13603"/>
    </source>
</evidence>
<feature type="binding site" evidence="9">
    <location>
        <position position="586"/>
    </location>
    <ligand>
        <name>ATP</name>
        <dbReference type="ChEBI" id="CHEBI:30616"/>
    </ligand>
</feature>
<organism evidence="15 16">
    <name type="scientific">Candidatus Polarisedimenticola svalbardensis</name>
    <dbReference type="NCBI Taxonomy" id="2886004"/>
    <lineage>
        <taxon>Bacteria</taxon>
        <taxon>Pseudomonadati</taxon>
        <taxon>Acidobacteriota</taxon>
        <taxon>Candidatus Polarisedimenticolia</taxon>
        <taxon>Candidatus Polarisedimenticolales</taxon>
        <taxon>Candidatus Polarisedimenticolaceae</taxon>
        <taxon>Candidatus Polarisedimenticola</taxon>
    </lineage>
</organism>
<dbReference type="PROSITE" id="PS00178">
    <property type="entry name" value="AA_TRNA_LIGASE_I"/>
    <property type="match status" value="1"/>
</dbReference>
<dbReference type="Pfam" id="PF00133">
    <property type="entry name" value="tRNA-synt_1"/>
    <property type="match status" value="1"/>
</dbReference>
<dbReference type="AlphaFoldDB" id="A0A8J7CBV9"/>
<evidence type="ECO:0000256" key="1">
    <source>
        <dbReference type="ARBA" id="ARBA00005594"/>
    </source>
</evidence>
<name>A0A8J7CBV9_9BACT</name>
<keyword evidence="3 9" id="KW-0436">Ligase</keyword>
<dbReference type="EC" id="6.1.1.4" evidence="9"/>
<dbReference type="SUPFAM" id="SSF47323">
    <property type="entry name" value="Anticodon-binding domain of a subclass of class I aminoacyl-tRNA synthetases"/>
    <property type="match status" value="1"/>
</dbReference>
<dbReference type="Gene3D" id="1.10.730.10">
    <property type="entry name" value="Isoleucyl-tRNA Synthetase, Domain 1"/>
    <property type="match status" value="1"/>
</dbReference>
<feature type="domain" description="Methionyl/Leucyl tRNA synthetase" evidence="13">
    <location>
        <begin position="41"/>
        <end position="185"/>
    </location>
</feature>
<dbReference type="HAMAP" id="MF_00049_B">
    <property type="entry name" value="Leu_tRNA_synth_B"/>
    <property type="match status" value="1"/>
</dbReference>
<comment type="similarity">
    <text evidence="1 9 10">Belongs to the class-I aminoacyl-tRNA synthetase family.</text>
</comment>
<dbReference type="CDD" id="cd07958">
    <property type="entry name" value="Anticodon_Ia_Leu_BEm"/>
    <property type="match status" value="1"/>
</dbReference>
<dbReference type="GO" id="GO:0002161">
    <property type="term" value="F:aminoacyl-tRNA deacylase activity"/>
    <property type="evidence" value="ECO:0007669"/>
    <property type="project" value="InterPro"/>
</dbReference>
<evidence type="ECO:0000256" key="10">
    <source>
        <dbReference type="RuleBase" id="RU363035"/>
    </source>
</evidence>
<sequence>MSGYDPKAIEARWQSRWNEAGLFRTDGVDPSRKQYYCLEMLPYPSGKLHMGHVRNYAIGDAIARFHRMQGEQVLHVIGWDSFGLPAENAAIQKGEAPRRWTLDNIATMRTQLQRLGLGYDWNREIATCLPEYYRWNQWFFLRMLEKGVAYRTNRPLNWCDSCNTVLANEQVVSGRCWRCDSPVARRQFEQWFLRITDYAQELLDNLDRLEPWPEKVRTMQKNWIGRSEGAELLFDVDGSDLKIKVFTTRIDTTYGATYLALAAEHPDIQELIRDVPERDAVQAFLDEQLAHNLEDRFADAAEKLGVFTGRYAVNPFSGERVPIWIANFVLTDVGTGAIMSVPAHDERDFAFARKYGLTIRPVVKPVDGAVPDPETMTGAFSGYGTSCASAGFDGLATEEAKEAMGNHAEQNRFGKRTVTYRLKDWGISRQRYWGTPIPVIHCPDCGPVGVPDDQLPVLLPEEIEFTGEGGSPLARVPSFVETTCPTCKGPARRDTDTMDTFVDSCWYYFRYLDPKNSDQPFDWKKARSWFPVDLYIGGVEHATMHLIYTRFWTMMMRDLGLVDIDEPVNRLFTQGMVNKDGFKMSKSKGNVVDPDDLVARYGADTIRLFSLFAAPPDRGLDWNEAGVEGCYRFLVRLARTVDNVVSSLPGPGTPEPAGGCSGDALALRRKTHQTIARVTFNLGPRMHLNTVVSAVMELINTAAPLTEQVVGHDDDSGLAWALRECFESVSLLLTPFAPHFAEDIWERLGNAPFVSDSTWPVAREDLMEEDEVTVVVQVNGKLRARMFLPRGVDRDTALSKAREDEAVARHLDGKQVRKVIFVPDKLLNLVVG</sequence>
<evidence type="ECO:0000256" key="3">
    <source>
        <dbReference type="ARBA" id="ARBA00022598"/>
    </source>
</evidence>
<dbReference type="InterPro" id="IPR001412">
    <property type="entry name" value="aa-tRNA-synth_I_CS"/>
</dbReference>
<dbReference type="GO" id="GO:0005524">
    <property type="term" value="F:ATP binding"/>
    <property type="evidence" value="ECO:0007669"/>
    <property type="project" value="UniProtKB-UniRule"/>
</dbReference>
<evidence type="ECO:0000313" key="16">
    <source>
        <dbReference type="Proteomes" id="UP000648239"/>
    </source>
</evidence>
<keyword evidence="2 9" id="KW-0963">Cytoplasm</keyword>
<dbReference type="SUPFAM" id="SSF52374">
    <property type="entry name" value="Nucleotidylyl transferase"/>
    <property type="match status" value="1"/>
</dbReference>
<evidence type="ECO:0000259" key="11">
    <source>
        <dbReference type="Pfam" id="PF00133"/>
    </source>
</evidence>
<feature type="domain" description="Aminoacyl-tRNA synthetase class Ia" evidence="11">
    <location>
        <begin position="422"/>
        <end position="614"/>
    </location>
</feature>
<dbReference type="FunFam" id="3.40.50.620:FF:000100">
    <property type="entry name" value="probable leucine--tRNA ligase, mitochondrial"/>
    <property type="match status" value="1"/>
</dbReference>
<accession>A0A8J7CBV9</accession>
<evidence type="ECO:0000256" key="4">
    <source>
        <dbReference type="ARBA" id="ARBA00022741"/>
    </source>
</evidence>
<feature type="domain" description="Leucyl-tRNA synthetase editing" evidence="14">
    <location>
        <begin position="221"/>
        <end position="408"/>
    </location>
</feature>
<dbReference type="Proteomes" id="UP000648239">
    <property type="component" value="Unassembled WGS sequence"/>
</dbReference>
<dbReference type="GO" id="GO:0006429">
    <property type="term" value="P:leucyl-tRNA aminoacylation"/>
    <property type="evidence" value="ECO:0007669"/>
    <property type="project" value="UniProtKB-UniRule"/>
</dbReference>
<evidence type="ECO:0000259" key="13">
    <source>
        <dbReference type="Pfam" id="PF09334"/>
    </source>
</evidence>
<reference evidence="15 16" key="1">
    <citation type="submission" date="2020-08" db="EMBL/GenBank/DDBJ databases">
        <title>Acidobacteriota in marine sediments use diverse sulfur dissimilation pathways.</title>
        <authorList>
            <person name="Wasmund K."/>
        </authorList>
    </citation>
    <scope>NUCLEOTIDE SEQUENCE [LARGE SCALE GENOMIC DNA]</scope>
    <source>
        <strain evidence="15">MAG AM4</strain>
    </source>
</reference>
<dbReference type="InterPro" id="IPR025709">
    <property type="entry name" value="Leu_tRNA-synth_edit"/>
</dbReference>
<dbReference type="Pfam" id="PF09334">
    <property type="entry name" value="tRNA-synt_1g"/>
    <property type="match status" value="1"/>
</dbReference>
<dbReference type="GO" id="GO:0004823">
    <property type="term" value="F:leucine-tRNA ligase activity"/>
    <property type="evidence" value="ECO:0007669"/>
    <property type="project" value="UniProtKB-UniRule"/>
</dbReference>
<dbReference type="PANTHER" id="PTHR43740:SF2">
    <property type="entry name" value="LEUCINE--TRNA LIGASE, MITOCHONDRIAL"/>
    <property type="match status" value="1"/>
</dbReference>
<evidence type="ECO:0000256" key="5">
    <source>
        <dbReference type="ARBA" id="ARBA00022840"/>
    </source>
</evidence>
<proteinExistence type="inferred from homology"/>
<keyword evidence="6 9" id="KW-0648">Protein biosynthesis</keyword>
<protein>
    <recommendedName>
        <fullName evidence="9">Leucine--tRNA ligase</fullName>
        <ecNumber evidence="9">6.1.1.4</ecNumber>
    </recommendedName>
    <alternativeName>
        <fullName evidence="9">Leucyl-tRNA synthetase</fullName>
        <shortName evidence="9">LeuRS</shortName>
    </alternativeName>
</protein>
<comment type="subcellular location">
    <subcellularLocation>
        <location evidence="9">Cytoplasm</location>
    </subcellularLocation>
</comment>
<dbReference type="InterPro" id="IPR009080">
    <property type="entry name" value="tRNAsynth_Ia_anticodon-bd"/>
</dbReference>
<feature type="short sequence motif" description="'HIGH' region" evidence="9">
    <location>
        <begin position="42"/>
        <end position="52"/>
    </location>
</feature>
<dbReference type="Pfam" id="PF13603">
    <property type="entry name" value="tRNA-synt_1_2"/>
    <property type="match status" value="1"/>
</dbReference>
<comment type="catalytic activity">
    <reaction evidence="8 9">
        <text>tRNA(Leu) + L-leucine + ATP = L-leucyl-tRNA(Leu) + AMP + diphosphate</text>
        <dbReference type="Rhea" id="RHEA:11688"/>
        <dbReference type="Rhea" id="RHEA-COMP:9613"/>
        <dbReference type="Rhea" id="RHEA-COMP:9622"/>
        <dbReference type="ChEBI" id="CHEBI:30616"/>
        <dbReference type="ChEBI" id="CHEBI:33019"/>
        <dbReference type="ChEBI" id="CHEBI:57427"/>
        <dbReference type="ChEBI" id="CHEBI:78442"/>
        <dbReference type="ChEBI" id="CHEBI:78494"/>
        <dbReference type="ChEBI" id="CHEBI:456215"/>
        <dbReference type="EC" id="6.1.1.4"/>
    </reaction>
</comment>
<keyword evidence="7 9" id="KW-0030">Aminoacyl-tRNA synthetase</keyword>
<dbReference type="CDD" id="cd00812">
    <property type="entry name" value="LeuRS_core"/>
    <property type="match status" value="1"/>
</dbReference>
<dbReference type="GO" id="GO:0005829">
    <property type="term" value="C:cytosol"/>
    <property type="evidence" value="ECO:0007669"/>
    <property type="project" value="TreeGrafter"/>
</dbReference>
<dbReference type="SUPFAM" id="SSF50677">
    <property type="entry name" value="ValRS/IleRS/LeuRS editing domain"/>
    <property type="match status" value="1"/>
</dbReference>
<dbReference type="PRINTS" id="PR00985">
    <property type="entry name" value="TRNASYNTHLEU"/>
</dbReference>
<feature type="domain" description="Methionyl/Valyl/Leucyl/Isoleucyl-tRNA synthetase anticodon-binding" evidence="12">
    <location>
        <begin position="667"/>
        <end position="790"/>
    </location>
</feature>